<dbReference type="InterPro" id="IPR003660">
    <property type="entry name" value="HAMP_dom"/>
</dbReference>
<dbReference type="SUPFAM" id="SSF58104">
    <property type="entry name" value="Methyl-accepting chemotaxis protein (MCP) signaling domain"/>
    <property type="match status" value="1"/>
</dbReference>
<feature type="domain" description="Methyl-accepting transducer" evidence="6">
    <location>
        <begin position="429"/>
        <end position="665"/>
    </location>
</feature>
<accession>A0A1S2CSW0</accession>
<evidence type="ECO:0000256" key="3">
    <source>
        <dbReference type="ARBA" id="ARBA00029447"/>
    </source>
</evidence>
<dbReference type="Proteomes" id="UP000179934">
    <property type="component" value="Unassembled WGS sequence"/>
</dbReference>
<sequence length="701" mass="76128">MKQRSLKFKLLCLTMGLFLLTGLAMTLLQSASFSTLRSMVMTQTSAALEQEVSRSLQYQAERYAIQIASLMQNSYQIPLTVAAQIEAGMAKPELRLSRPQVESLLGSSLQQASGISSIYAQFEPDGYDGEDGNWLAGASHSVVGKGSLEIYFTKGQGGTVTQQQIDAATSEAKFDTSLNEFGIRNSEWYLCGRDTRQPCLMEPYLYEISPGNKMLMTSLTVPILHDGKFVGLAGVDMNLPIFQQLAENLGKSLYDNKADVTLVSKMGLIVGSNRYADKLGRPLKEVGLTLPTGQPVSSDSDFILQQPIRIEVANTQWWLMIKVPKALALSKAHTISGELGTLLGDAQRQQVLAMGVIILLVLGLLVWFIQTITAPLSLISRHVGHLSSNEGDLTQQMDIDTHQELIDLGSQLNAFLGKLRGMVQMSKGIGQQVYQQAREMKHTADTMRNSLDEQNLELESVVSAMHQMSTTAVSVAGYAEQAAQESESATHHINTAQQTLSNARNEIHTLVGDMHEADKAVALVAQRSTNISRILDVIRAIAEQTNLLALNAAIEAARAGDMGRGFAVVADEVRALATKTRESTDEIGQLIGSLQTEVSSSQRLMNTGIERSATTVQGTEQAFEALNRVVAQIQQIHDHISQVATAAEQQSAVSDTINQNLMRIGDTANVIGQEASSSHQLSEALEQAATALASQLDRLRT</sequence>
<dbReference type="GeneID" id="58923948"/>
<dbReference type="CDD" id="cd11386">
    <property type="entry name" value="MCP_signal"/>
    <property type="match status" value="1"/>
</dbReference>
<dbReference type="FunFam" id="1.10.287.950:FF:000001">
    <property type="entry name" value="Methyl-accepting chemotaxis sensory transducer"/>
    <property type="match status" value="1"/>
</dbReference>
<dbReference type="AlphaFoldDB" id="A0A1S2CSW0"/>
<evidence type="ECO:0000259" key="7">
    <source>
        <dbReference type="PROSITE" id="PS50885"/>
    </source>
</evidence>
<dbReference type="Pfam" id="PF00015">
    <property type="entry name" value="MCPsignal"/>
    <property type="match status" value="1"/>
</dbReference>
<evidence type="ECO:0000256" key="2">
    <source>
        <dbReference type="ARBA" id="ARBA00023224"/>
    </source>
</evidence>
<keyword evidence="5" id="KW-1133">Transmembrane helix</keyword>
<protein>
    <submittedName>
        <fullName evidence="8">Chemotaxis protein</fullName>
    </submittedName>
</protein>
<name>A0A1S2CSW0_AERSO</name>
<dbReference type="Pfam" id="PF22673">
    <property type="entry name" value="MCP-like_PDC_1"/>
    <property type="match status" value="1"/>
</dbReference>
<dbReference type="RefSeq" id="WP_042023502.1">
    <property type="nucleotide sequence ID" value="NZ_CDBW01000042.1"/>
</dbReference>
<dbReference type="SMART" id="SM00283">
    <property type="entry name" value="MA"/>
    <property type="match status" value="1"/>
</dbReference>
<dbReference type="Gene3D" id="3.30.450.20">
    <property type="entry name" value="PAS domain"/>
    <property type="match status" value="1"/>
</dbReference>
<keyword evidence="2 4" id="KW-0807">Transducer</keyword>
<comment type="similarity">
    <text evidence="3">Belongs to the methyl-accepting chemotaxis (MCP) protein family.</text>
</comment>
<gene>
    <name evidence="8" type="ORF">BJD16_15550</name>
</gene>
<comment type="caution">
    <text evidence="8">The sequence shown here is derived from an EMBL/GenBank/DDBJ whole genome shotgun (WGS) entry which is preliminary data.</text>
</comment>
<dbReference type="SMART" id="SM00304">
    <property type="entry name" value="HAMP"/>
    <property type="match status" value="1"/>
</dbReference>
<dbReference type="PROSITE" id="PS50885">
    <property type="entry name" value="HAMP"/>
    <property type="match status" value="1"/>
</dbReference>
<reference evidence="8 9" key="1">
    <citation type="submission" date="2016-09" db="EMBL/GenBank/DDBJ databases">
        <title>Draft Genome Sequence of Aeromonas sobria Strain 08005, Isolated from Sick Rana catesbeiana.</title>
        <authorList>
            <person name="Yang Q."/>
        </authorList>
    </citation>
    <scope>NUCLEOTIDE SEQUENCE [LARGE SCALE GENOMIC DNA]</scope>
    <source>
        <strain evidence="8 9">08005</strain>
    </source>
</reference>
<dbReference type="InterPro" id="IPR004089">
    <property type="entry name" value="MCPsignal_dom"/>
</dbReference>
<dbReference type="PANTHER" id="PTHR32089">
    <property type="entry name" value="METHYL-ACCEPTING CHEMOTAXIS PROTEIN MCPB"/>
    <property type="match status" value="1"/>
</dbReference>
<evidence type="ECO:0000313" key="9">
    <source>
        <dbReference type="Proteomes" id="UP000179934"/>
    </source>
</evidence>
<dbReference type="GO" id="GO:0007165">
    <property type="term" value="P:signal transduction"/>
    <property type="evidence" value="ECO:0007669"/>
    <property type="project" value="UniProtKB-KW"/>
</dbReference>
<dbReference type="CDD" id="cd12913">
    <property type="entry name" value="PDC1_MCP_like"/>
    <property type="match status" value="1"/>
</dbReference>
<dbReference type="Gene3D" id="1.10.287.950">
    <property type="entry name" value="Methyl-accepting chemotaxis protein"/>
    <property type="match status" value="1"/>
</dbReference>
<feature type="transmembrane region" description="Helical" evidence="5">
    <location>
        <begin position="351"/>
        <end position="369"/>
    </location>
</feature>
<evidence type="ECO:0000256" key="5">
    <source>
        <dbReference type="SAM" id="Phobius"/>
    </source>
</evidence>
<dbReference type="GO" id="GO:0006935">
    <property type="term" value="P:chemotaxis"/>
    <property type="evidence" value="ECO:0007669"/>
    <property type="project" value="UniProtKB-ARBA"/>
</dbReference>
<dbReference type="EMBL" id="MKFU01000019">
    <property type="protein sequence ID" value="OHY91802.1"/>
    <property type="molecule type" value="Genomic_DNA"/>
</dbReference>
<dbReference type="OrthoDB" id="2489132at2"/>
<proteinExistence type="inferred from homology"/>
<evidence type="ECO:0000256" key="4">
    <source>
        <dbReference type="PROSITE-ProRule" id="PRU00284"/>
    </source>
</evidence>
<keyword evidence="5" id="KW-0472">Membrane</keyword>
<evidence type="ECO:0000256" key="1">
    <source>
        <dbReference type="ARBA" id="ARBA00004370"/>
    </source>
</evidence>
<dbReference type="GO" id="GO:0016020">
    <property type="term" value="C:membrane"/>
    <property type="evidence" value="ECO:0007669"/>
    <property type="project" value="UniProtKB-SubCell"/>
</dbReference>
<dbReference type="PANTHER" id="PTHR32089:SF117">
    <property type="entry name" value="METHYL ACCEPTING SENSORY TRANSDUCER WITH CACHE_1 SMALL MOLECULE BINDING DOMAIN"/>
    <property type="match status" value="1"/>
</dbReference>
<dbReference type="STRING" id="646.BJD16_15550"/>
<comment type="subcellular location">
    <subcellularLocation>
        <location evidence="1">Membrane</location>
    </subcellularLocation>
</comment>
<feature type="domain" description="HAMP" evidence="7">
    <location>
        <begin position="370"/>
        <end position="424"/>
    </location>
</feature>
<evidence type="ECO:0000313" key="8">
    <source>
        <dbReference type="EMBL" id="OHY91802.1"/>
    </source>
</evidence>
<organism evidence="8 9">
    <name type="scientific">Aeromonas sobria</name>
    <dbReference type="NCBI Taxonomy" id="646"/>
    <lineage>
        <taxon>Bacteria</taxon>
        <taxon>Pseudomonadati</taxon>
        <taxon>Pseudomonadota</taxon>
        <taxon>Gammaproteobacteria</taxon>
        <taxon>Aeromonadales</taxon>
        <taxon>Aeromonadaceae</taxon>
        <taxon>Aeromonas</taxon>
    </lineage>
</organism>
<evidence type="ECO:0000259" key="6">
    <source>
        <dbReference type="PROSITE" id="PS50111"/>
    </source>
</evidence>
<keyword evidence="5" id="KW-0812">Transmembrane</keyword>
<dbReference type="PROSITE" id="PS50111">
    <property type="entry name" value="CHEMOTAXIS_TRANSDUC_2"/>
    <property type="match status" value="1"/>
</dbReference>